<sequence length="204" mass="22145">MEDQLLGFALVPHSLVIDKGRASQDFSLSSTDLFHSPAGTIKLTLSMTTNVPHNTSTNNFSNLVANSSISSEIVLLDQKISEVVLNPTDYSRIEFPDVDIIREIKKWFRRRGSVLRPGWVGQGSFLHLGTCIDDYEMAANSSEENHGGSTSPNGSIQNSGFLSSTMTSISDDRNSADSMEEKNHLAGHASNSPNVSVSIELSTL</sequence>
<proteinExistence type="predicted"/>
<feature type="region of interest" description="Disordered" evidence="1">
    <location>
        <begin position="141"/>
        <end position="204"/>
    </location>
</feature>
<keyword evidence="3" id="KW-1185">Reference proteome</keyword>
<name>A0AA88W099_9ASTE</name>
<dbReference type="PANTHER" id="PTHR31208:SF3">
    <property type="entry name" value="OS01G0953500 PROTEIN"/>
    <property type="match status" value="1"/>
</dbReference>
<dbReference type="Proteomes" id="UP001188597">
    <property type="component" value="Unassembled WGS sequence"/>
</dbReference>
<dbReference type="PANTHER" id="PTHR31208">
    <property type="entry name" value="EXPRESSED PROTEIN"/>
    <property type="match status" value="1"/>
</dbReference>
<feature type="compositionally biased region" description="Polar residues" evidence="1">
    <location>
        <begin position="141"/>
        <end position="169"/>
    </location>
</feature>
<gene>
    <name evidence="2" type="ORF">RJ639_006119</name>
</gene>
<feature type="compositionally biased region" description="Basic and acidic residues" evidence="1">
    <location>
        <begin position="170"/>
        <end position="184"/>
    </location>
</feature>
<dbReference type="EMBL" id="JAVXUP010000998">
    <property type="protein sequence ID" value="KAK3017514.1"/>
    <property type="molecule type" value="Genomic_DNA"/>
</dbReference>
<evidence type="ECO:0000313" key="3">
    <source>
        <dbReference type="Proteomes" id="UP001188597"/>
    </source>
</evidence>
<comment type="caution">
    <text evidence="2">The sequence shown here is derived from an EMBL/GenBank/DDBJ whole genome shotgun (WGS) entry which is preliminary data.</text>
</comment>
<organism evidence="2 3">
    <name type="scientific">Escallonia herrerae</name>
    <dbReference type="NCBI Taxonomy" id="1293975"/>
    <lineage>
        <taxon>Eukaryota</taxon>
        <taxon>Viridiplantae</taxon>
        <taxon>Streptophyta</taxon>
        <taxon>Embryophyta</taxon>
        <taxon>Tracheophyta</taxon>
        <taxon>Spermatophyta</taxon>
        <taxon>Magnoliopsida</taxon>
        <taxon>eudicotyledons</taxon>
        <taxon>Gunneridae</taxon>
        <taxon>Pentapetalae</taxon>
        <taxon>asterids</taxon>
        <taxon>campanulids</taxon>
        <taxon>Escalloniales</taxon>
        <taxon>Escalloniaceae</taxon>
        <taxon>Escallonia</taxon>
    </lineage>
</organism>
<protein>
    <submittedName>
        <fullName evidence="2">Uncharacterized protein</fullName>
    </submittedName>
</protein>
<reference evidence="2" key="1">
    <citation type="submission" date="2022-12" db="EMBL/GenBank/DDBJ databases">
        <title>Draft genome assemblies for two species of Escallonia (Escalloniales).</title>
        <authorList>
            <person name="Chanderbali A."/>
            <person name="Dervinis C."/>
            <person name="Anghel I."/>
            <person name="Soltis D."/>
            <person name="Soltis P."/>
            <person name="Zapata F."/>
        </authorList>
    </citation>
    <scope>NUCLEOTIDE SEQUENCE</scope>
    <source>
        <strain evidence="2">UCBG64.0493</strain>
        <tissue evidence="2">Leaf</tissue>
    </source>
</reference>
<accession>A0AA88W099</accession>
<dbReference type="AlphaFoldDB" id="A0AA88W099"/>
<evidence type="ECO:0000313" key="2">
    <source>
        <dbReference type="EMBL" id="KAK3017514.1"/>
    </source>
</evidence>
<evidence type="ECO:0000256" key="1">
    <source>
        <dbReference type="SAM" id="MobiDB-lite"/>
    </source>
</evidence>
<feature type="compositionally biased region" description="Polar residues" evidence="1">
    <location>
        <begin position="189"/>
        <end position="204"/>
    </location>
</feature>